<reference evidence="1" key="1">
    <citation type="submission" date="2020-11" db="EMBL/GenBank/DDBJ databases">
        <authorList>
            <person name="Tran Van P."/>
        </authorList>
    </citation>
    <scope>NUCLEOTIDE SEQUENCE</scope>
</reference>
<proteinExistence type="predicted"/>
<keyword evidence="2" id="KW-1185">Reference proteome</keyword>
<organism evidence="1">
    <name type="scientific">Oppiella nova</name>
    <dbReference type="NCBI Taxonomy" id="334625"/>
    <lineage>
        <taxon>Eukaryota</taxon>
        <taxon>Metazoa</taxon>
        <taxon>Ecdysozoa</taxon>
        <taxon>Arthropoda</taxon>
        <taxon>Chelicerata</taxon>
        <taxon>Arachnida</taxon>
        <taxon>Acari</taxon>
        <taxon>Acariformes</taxon>
        <taxon>Sarcoptiformes</taxon>
        <taxon>Oribatida</taxon>
        <taxon>Brachypylina</taxon>
        <taxon>Oppioidea</taxon>
        <taxon>Oppiidae</taxon>
        <taxon>Oppiella</taxon>
    </lineage>
</organism>
<name>A0A7R9LBB8_9ACAR</name>
<dbReference type="OrthoDB" id="6480597at2759"/>
<gene>
    <name evidence="1" type="ORF">ONB1V03_LOCUS1375</name>
</gene>
<dbReference type="EMBL" id="OC915053">
    <property type="protein sequence ID" value="CAD7638392.1"/>
    <property type="molecule type" value="Genomic_DNA"/>
</dbReference>
<protein>
    <submittedName>
        <fullName evidence="1">Uncharacterized protein</fullName>
    </submittedName>
</protein>
<sequence>MYVISCNNDKYCDCPCGWTKDATRVLKADKPDSFIWSNGERMTYTNWDSRLGGVEPNGAGLEYE</sequence>
<dbReference type="AlphaFoldDB" id="A0A7R9LBB8"/>
<evidence type="ECO:0000313" key="2">
    <source>
        <dbReference type="Proteomes" id="UP000728032"/>
    </source>
</evidence>
<evidence type="ECO:0000313" key="1">
    <source>
        <dbReference type="EMBL" id="CAD7638392.1"/>
    </source>
</evidence>
<dbReference type="Proteomes" id="UP000728032">
    <property type="component" value="Unassembled WGS sequence"/>
</dbReference>
<dbReference type="EMBL" id="CAJPVJ010000228">
    <property type="protein sequence ID" value="CAG2161773.1"/>
    <property type="molecule type" value="Genomic_DNA"/>
</dbReference>
<accession>A0A7R9LBB8</accession>